<accession>A0ABT6Z1Q4</accession>
<feature type="domain" description="Phage integrase SAM-like" evidence="2">
    <location>
        <begin position="2"/>
        <end position="76"/>
    </location>
</feature>
<keyword evidence="1" id="KW-0238">DNA-binding</keyword>
<name>A0ABT6Z1Q4_9BACT</name>
<proteinExistence type="predicted"/>
<dbReference type="Proteomes" id="UP001225761">
    <property type="component" value="Unassembled WGS sequence"/>
</dbReference>
<organism evidence="3 4">
    <name type="scientific">Flectobacillus rivi</name>
    <dbReference type="NCBI Taxonomy" id="2984209"/>
    <lineage>
        <taxon>Bacteria</taxon>
        <taxon>Pseudomonadati</taxon>
        <taxon>Bacteroidota</taxon>
        <taxon>Cytophagia</taxon>
        <taxon>Cytophagales</taxon>
        <taxon>Flectobacillaceae</taxon>
        <taxon>Flectobacillus</taxon>
    </lineage>
</organism>
<comment type="caution">
    <text evidence="3">The sequence shown here is derived from an EMBL/GenBank/DDBJ whole genome shotgun (WGS) entry which is preliminary data.</text>
</comment>
<protein>
    <submittedName>
        <fullName evidence="3">Phage integrase SAM-like domain-containing protein</fullName>
    </submittedName>
</protein>
<evidence type="ECO:0000313" key="4">
    <source>
        <dbReference type="Proteomes" id="UP001225761"/>
    </source>
</evidence>
<gene>
    <name evidence="3" type="ORF">QM481_11030</name>
</gene>
<sequence>MDIFKEFLHDQNQLVKAGKLKRQSVTGKESKFETIKTYLIKKSLEQIRMDEIDHVFLEDFKFYLNISKYEDSTIENTYLL</sequence>
<dbReference type="InterPro" id="IPR010998">
    <property type="entry name" value="Integrase_recombinase_N"/>
</dbReference>
<reference evidence="3 4" key="1">
    <citation type="submission" date="2023-05" db="EMBL/GenBank/DDBJ databases">
        <title>Novel species of genus Flectobacillus isolated from stream in China.</title>
        <authorList>
            <person name="Lu H."/>
        </authorList>
    </citation>
    <scope>NUCLEOTIDE SEQUENCE [LARGE SCALE GENOMIC DNA]</scope>
    <source>
        <strain evidence="3 4">LFS242W</strain>
    </source>
</reference>
<evidence type="ECO:0000256" key="1">
    <source>
        <dbReference type="ARBA" id="ARBA00023125"/>
    </source>
</evidence>
<dbReference type="InterPro" id="IPR025269">
    <property type="entry name" value="SAM-like_dom"/>
</dbReference>
<evidence type="ECO:0000259" key="2">
    <source>
        <dbReference type="Pfam" id="PF13102"/>
    </source>
</evidence>
<dbReference type="EMBL" id="JASHIE010000006">
    <property type="protein sequence ID" value="MDI9875060.1"/>
    <property type="molecule type" value="Genomic_DNA"/>
</dbReference>
<dbReference type="Gene3D" id="1.10.150.130">
    <property type="match status" value="1"/>
</dbReference>
<keyword evidence="4" id="KW-1185">Reference proteome</keyword>
<dbReference type="RefSeq" id="WP_283381810.1">
    <property type="nucleotide sequence ID" value="NZ_JASHIE010000006.1"/>
</dbReference>
<evidence type="ECO:0000313" key="3">
    <source>
        <dbReference type="EMBL" id="MDI9875060.1"/>
    </source>
</evidence>
<dbReference type="Pfam" id="PF13102">
    <property type="entry name" value="Phage_int_SAM_5"/>
    <property type="match status" value="1"/>
</dbReference>